<keyword evidence="2" id="KW-0812">Transmembrane</keyword>
<sequence>MEWLSAENLVAVATALLGIVASAVMVWYERRVPRRRRIGYRVQLDAPIGDDGRSGRPVNRRVGWFDTAAGMTDASMVLLRIENDGWESIGREHYQNPGTHGMTVEFEGRTILGVSVTQPTATSHLVEHFTAERGFGYQGGTLHLPRVPLNRGAYFKLLVLLSGGGVNDGIELRCDLSDGEVHRNRSATPDEKAPLFSRAARLITITLTLCVVALAVIVVAQDDSPPPIGCEGGTLTLTGSTAFAPVLREVAEAYEEDCAADDPRIEVDAHGSTSGIRRLLTAGAETGHGSPPLIALSDGPKPAGTPELRENRIAVSVFALVVHEGVDLRGLTTADVRRLYRGEITNWKQLGGPDLPVTLVSRDANSGTRQVFQRRVLGRGEIANSSVDCVHKDDPTAPVVRCELGSTEEVLKTVAAVRGAVGYSELNLATRAEGVRRLDLDGHPASLDAIESGTSAYPYQEIEYAYTYGRPPRDSLTSSFLTYLARGLGQDVIRTQNHVPCATPAGTRLCAPAAGSPPAGLRLTPYGHWGANNCCTPGAGDVVAGRAVPRAPEGRAAVCGQSCRWGGTL</sequence>
<gene>
    <name evidence="4" type="ORF">QNO04_24430</name>
</gene>
<evidence type="ECO:0000313" key="5">
    <source>
        <dbReference type="Proteomes" id="UP001249760"/>
    </source>
</evidence>
<feature type="transmembrane region" description="Helical" evidence="2">
    <location>
        <begin position="6"/>
        <end position="28"/>
    </location>
</feature>
<organism evidence="4 5">
    <name type="scientific">Streptomyces lusitanus</name>
    <dbReference type="NCBI Taxonomy" id="68232"/>
    <lineage>
        <taxon>Bacteria</taxon>
        <taxon>Bacillati</taxon>
        <taxon>Actinomycetota</taxon>
        <taxon>Actinomycetes</taxon>
        <taxon>Kitasatosporales</taxon>
        <taxon>Streptomycetaceae</taxon>
        <taxon>Streptomyces</taxon>
    </lineage>
</organism>
<feature type="transmembrane region" description="Helical" evidence="2">
    <location>
        <begin position="202"/>
        <end position="220"/>
    </location>
</feature>
<name>A0ABU3JXJ7_9ACTN</name>
<keyword evidence="2" id="KW-0472">Membrane</keyword>
<dbReference type="InterPro" id="IPR050811">
    <property type="entry name" value="Phosphate_ABC_transporter"/>
</dbReference>
<dbReference type="EMBL" id="JASKMA010000019">
    <property type="protein sequence ID" value="MDT6986602.1"/>
    <property type="molecule type" value="Genomic_DNA"/>
</dbReference>
<feature type="domain" description="PBP" evidence="3">
    <location>
        <begin position="230"/>
        <end position="485"/>
    </location>
</feature>
<comment type="caution">
    <text evidence="4">The sequence shown here is derived from an EMBL/GenBank/DDBJ whole genome shotgun (WGS) entry which is preliminary data.</text>
</comment>
<evidence type="ECO:0000256" key="1">
    <source>
        <dbReference type="ARBA" id="ARBA00022729"/>
    </source>
</evidence>
<keyword evidence="5" id="KW-1185">Reference proteome</keyword>
<dbReference type="PANTHER" id="PTHR30570">
    <property type="entry name" value="PERIPLASMIC PHOSPHATE BINDING COMPONENT OF PHOSPHATE ABC TRANSPORTER"/>
    <property type="match status" value="1"/>
</dbReference>
<dbReference type="PANTHER" id="PTHR30570:SF1">
    <property type="entry name" value="PHOSPHATE-BINDING PROTEIN PSTS"/>
    <property type="match status" value="1"/>
</dbReference>
<dbReference type="Proteomes" id="UP001249760">
    <property type="component" value="Unassembled WGS sequence"/>
</dbReference>
<reference evidence="4 5" key="1">
    <citation type="submission" date="2023-05" db="EMBL/GenBank/DDBJ databases">
        <title>Streptomyces fuscus sp. nov., a brown-black pigment producing actinomyces isolated from dry sand of Sea duck farm.</title>
        <authorList>
            <person name="Xie J."/>
            <person name="Shen N."/>
        </authorList>
    </citation>
    <scope>NUCLEOTIDE SEQUENCE [LARGE SCALE GENOMIC DNA]</scope>
    <source>
        <strain evidence="4 5">CGMCC 4.1745</strain>
    </source>
</reference>
<evidence type="ECO:0000256" key="2">
    <source>
        <dbReference type="SAM" id="Phobius"/>
    </source>
</evidence>
<dbReference type="Pfam" id="PF12849">
    <property type="entry name" value="PBP_like_2"/>
    <property type="match status" value="1"/>
</dbReference>
<dbReference type="Gene3D" id="3.40.190.10">
    <property type="entry name" value="Periplasmic binding protein-like II"/>
    <property type="match status" value="2"/>
</dbReference>
<accession>A0ABU3JXJ7</accession>
<keyword evidence="2" id="KW-1133">Transmembrane helix</keyword>
<keyword evidence="1" id="KW-0732">Signal</keyword>
<proteinExistence type="predicted"/>
<evidence type="ECO:0000313" key="4">
    <source>
        <dbReference type="EMBL" id="MDT6986602.1"/>
    </source>
</evidence>
<dbReference type="RefSeq" id="WP_394313728.1">
    <property type="nucleotide sequence ID" value="NZ_JASKMA010000019.1"/>
</dbReference>
<protein>
    <submittedName>
        <fullName evidence="4">Substrate-binding domain-containing protein</fullName>
    </submittedName>
</protein>
<dbReference type="InterPro" id="IPR024370">
    <property type="entry name" value="PBP_domain"/>
</dbReference>
<dbReference type="SUPFAM" id="SSF53850">
    <property type="entry name" value="Periplasmic binding protein-like II"/>
    <property type="match status" value="1"/>
</dbReference>
<evidence type="ECO:0000259" key="3">
    <source>
        <dbReference type="Pfam" id="PF12849"/>
    </source>
</evidence>